<organism evidence="2 3">
    <name type="scientific">Methermicoccus shengliensis</name>
    <dbReference type="NCBI Taxonomy" id="660064"/>
    <lineage>
        <taxon>Archaea</taxon>
        <taxon>Methanobacteriati</taxon>
        <taxon>Methanobacteriota</taxon>
        <taxon>Stenosarchaea group</taxon>
        <taxon>Methanomicrobia</taxon>
        <taxon>Methanosarcinales</taxon>
        <taxon>Methermicoccaceae</taxon>
        <taxon>Methermicoccus</taxon>
    </lineage>
</organism>
<dbReference type="CDD" id="cd00093">
    <property type="entry name" value="HTH_XRE"/>
    <property type="match status" value="1"/>
</dbReference>
<dbReference type="EMBL" id="DUIH01000021">
    <property type="protein sequence ID" value="HIH70288.1"/>
    <property type="molecule type" value="Genomic_DNA"/>
</dbReference>
<dbReference type="InterPro" id="IPR017271">
    <property type="entry name" value="Tscrpt_reg_HTH_MJ1545_prd"/>
</dbReference>
<evidence type="ECO:0000313" key="2">
    <source>
        <dbReference type="EMBL" id="HIH70288.1"/>
    </source>
</evidence>
<dbReference type="Pfam" id="PF01381">
    <property type="entry name" value="HTH_3"/>
    <property type="match status" value="1"/>
</dbReference>
<dbReference type="SUPFAM" id="SSF47413">
    <property type="entry name" value="lambda repressor-like DNA-binding domains"/>
    <property type="match status" value="1"/>
</dbReference>
<dbReference type="InterPro" id="IPR010982">
    <property type="entry name" value="Lambda_DNA-bd_dom_sf"/>
</dbReference>
<comment type="caution">
    <text evidence="2">The sequence shown here is derived from an EMBL/GenBank/DDBJ whole genome shotgun (WGS) entry which is preliminary data.</text>
</comment>
<name>A0A832RTM9_9EURY</name>
<dbReference type="Gene3D" id="1.10.260.40">
    <property type="entry name" value="lambda repressor-like DNA-binding domains"/>
    <property type="match status" value="1"/>
</dbReference>
<dbReference type="AlphaFoldDB" id="A0A832RTM9"/>
<evidence type="ECO:0000259" key="1">
    <source>
        <dbReference type="PROSITE" id="PS50943"/>
    </source>
</evidence>
<sequence>MEGGTGYSARANERGDIRVRLAERMAGEITLSDSPGETLRKWRMSFGIAQTELSAYLGISPSVVSDYESGRRRSPGVQTVKRIVNAIIDMDIAKGGSKVRAYTAMMYGFNPNVIYDMEEYELPMSVEELAERIDASVVLDVKSKKPLYGHTIIDSIRAILELSSNEFQRLYGWSTERALIFTKVSTGRSPMVALRVTSFKPGAVVLHGISKVDEMALKIAEIEQIPVLTTLMDISNIIEALHRK</sequence>
<dbReference type="RefSeq" id="WP_052353089.1">
    <property type="nucleotide sequence ID" value="NZ_DUIH01000021.1"/>
</dbReference>
<dbReference type="Proteomes" id="UP000600363">
    <property type="component" value="Unassembled WGS sequence"/>
</dbReference>
<evidence type="ECO:0000313" key="3">
    <source>
        <dbReference type="Proteomes" id="UP000600363"/>
    </source>
</evidence>
<dbReference type="PROSITE" id="PS50943">
    <property type="entry name" value="HTH_CROC1"/>
    <property type="match status" value="1"/>
</dbReference>
<dbReference type="PIRSF" id="PIRSF037724">
    <property type="entry name" value="TF_HTH_MJ1545_prd"/>
    <property type="match status" value="1"/>
</dbReference>
<dbReference type="GO" id="GO:0003677">
    <property type="term" value="F:DNA binding"/>
    <property type="evidence" value="ECO:0007669"/>
    <property type="project" value="InterPro"/>
</dbReference>
<protein>
    <submittedName>
        <fullName evidence="2">Helix-turn-helix domain-containing protein</fullName>
    </submittedName>
</protein>
<dbReference type="InterPro" id="IPR001387">
    <property type="entry name" value="Cro/C1-type_HTH"/>
</dbReference>
<accession>A0A832RTM9</accession>
<dbReference type="SMART" id="SM00530">
    <property type="entry name" value="HTH_XRE"/>
    <property type="match status" value="1"/>
</dbReference>
<proteinExistence type="predicted"/>
<feature type="domain" description="HTH cro/C1-type" evidence="1">
    <location>
        <begin position="39"/>
        <end position="93"/>
    </location>
</feature>
<gene>
    <name evidence="2" type="ORF">HA299_06740</name>
</gene>
<reference evidence="2" key="1">
    <citation type="journal article" date="2020" name="bioRxiv">
        <title>A rank-normalized archaeal taxonomy based on genome phylogeny resolves widespread incomplete and uneven classifications.</title>
        <authorList>
            <person name="Rinke C."/>
            <person name="Chuvochina M."/>
            <person name="Mussig A.J."/>
            <person name="Chaumeil P.-A."/>
            <person name="Waite D.W."/>
            <person name="Whitman W.B."/>
            <person name="Parks D.H."/>
            <person name="Hugenholtz P."/>
        </authorList>
    </citation>
    <scope>NUCLEOTIDE SEQUENCE</scope>
    <source>
        <strain evidence="2">UBA12518</strain>
    </source>
</reference>